<feature type="compositionally biased region" description="Polar residues" evidence="1">
    <location>
        <begin position="94"/>
        <end position="109"/>
    </location>
</feature>
<reference evidence="3" key="1">
    <citation type="journal article" date="2019" name="Int. J. Syst. Evol. Microbiol.">
        <title>The Global Catalogue of Microorganisms (GCM) 10K type strain sequencing project: providing services to taxonomists for standard genome sequencing and annotation.</title>
        <authorList>
            <consortium name="The Broad Institute Genomics Platform"/>
            <consortium name="The Broad Institute Genome Sequencing Center for Infectious Disease"/>
            <person name="Wu L."/>
            <person name="Ma J."/>
        </authorList>
    </citation>
    <scope>NUCLEOTIDE SEQUENCE [LARGE SCALE GENOMIC DNA]</scope>
    <source>
        <strain evidence="3">CGMCC 1.15341</strain>
    </source>
</reference>
<evidence type="ECO:0000256" key="1">
    <source>
        <dbReference type="SAM" id="MobiDB-lite"/>
    </source>
</evidence>
<evidence type="ECO:0000313" key="2">
    <source>
        <dbReference type="EMBL" id="GGC10376.1"/>
    </source>
</evidence>
<proteinExistence type="predicted"/>
<dbReference type="Pfam" id="PF09526">
    <property type="entry name" value="DUF2387"/>
    <property type="match status" value="1"/>
</dbReference>
<dbReference type="NCBIfam" id="TIGR02443">
    <property type="entry name" value="YheV family putative zinc ribbon protein"/>
    <property type="match status" value="1"/>
</dbReference>
<dbReference type="InterPro" id="IPR012658">
    <property type="entry name" value="YheV"/>
</dbReference>
<dbReference type="Proteomes" id="UP000629025">
    <property type="component" value="Unassembled WGS sequence"/>
</dbReference>
<evidence type="ECO:0000313" key="3">
    <source>
        <dbReference type="Proteomes" id="UP000629025"/>
    </source>
</evidence>
<evidence type="ECO:0008006" key="4">
    <source>
        <dbReference type="Google" id="ProtNLM"/>
    </source>
</evidence>
<organism evidence="2 3">
    <name type="scientific">Marinobacterium zhoushanense</name>
    <dbReference type="NCBI Taxonomy" id="1679163"/>
    <lineage>
        <taxon>Bacteria</taxon>
        <taxon>Pseudomonadati</taxon>
        <taxon>Pseudomonadota</taxon>
        <taxon>Gammaproteobacteria</taxon>
        <taxon>Oceanospirillales</taxon>
        <taxon>Oceanospirillaceae</taxon>
        <taxon>Marinobacterium</taxon>
    </lineage>
</organism>
<sequence>MQGAYGSLLKPESVEMSIVKRFIAGAVCPRCAQMDAVRMYRDDEREYRECVKCGFEDSLRLDGRPDHEELETRVNQPRADKAPSASDAERDQVQVINFNPNPGQNRRDH</sequence>
<comment type="caution">
    <text evidence="2">The sequence shown here is derived from an EMBL/GenBank/DDBJ whole genome shotgun (WGS) entry which is preliminary data.</text>
</comment>
<protein>
    <recommendedName>
        <fullName evidence="4">YheV family metal-binding protein</fullName>
    </recommendedName>
</protein>
<name>A0ABQ1KTV1_9GAMM</name>
<gene>
    <name evidence="2" type="ORF">GCM10011352_41060</name>
</gene>
<feature type="compositionally biased region" description="Basic and acidic residues" evidence="1">
    <location>
        <begin position="62"/>
        <end position="72"/>
    </location>
</feature>
<accession>A0ABQ1KTV1</accession>
<keyword evidence="3" id="KW-1185">Reference proteome</keyword>
<feature type="region of interest" description="Disordered" evidence="1">
    <location>
        <begin position="62"/>
        <end position="109"/>
    </location>
</feature>
<dbReference type="EMBL" id="BMIJ01000010">
    <property type="protein sequence ID" value="GGC10376.1"/>
    <property type="molecule type" value="Genomic_DNA"/>
</dbReference>